<dbReference type="Pfam" id="PF12599">
    <property type="entry name" value="DUF3768"/>
    <property type="match status" value="1"/>
</dbReference>
<reference evidence="1 2" key="1">
    <citation type="submission" date="2020-08" db="EMBL/GenBank/DDBJ databases">
        <title>Genome sequence of Sphingomonas daechungensis KACC 18115T.</title>
        <authorList>
            <person name="Hyun D.-W."/>
            <person name="Bae J.-W."/>
        </authorList>
    </citation>
    <scope>NUCLEOTIDE SEQUENCE [LARGE SCALE GENOMIC DNA]</scope>
    <source>
        <strain evidence="1 2">KACC 18115</strain>
        <plasmid evidence="1 2">p_unnamed1</plasmid>
    </source>
</reference>
<sequence>MNCTAQSSCVPNVPRAEQIARLNDKLRTTATGGTVLITSGIRNLGEFNPLELLHRLAAYQDFDADSDPHGERDFGAMDLWSAELLWKIDYYAPDLMFGSEDPADPTKTHRVLTVMLAEEY</sequence>
<geneLocation type="plasmid" evidence="1 2">
    <name>p_unnamed1</name>
</geneLocation>
<dbReference type="EMBL" id="CP060781">
    <property type="protein sequence ID" value="QNP44598.1"/>
    <property type="molecule type" value="Genomic_DNA"/>
</dbReference>
<evidence type="ECO:0000313" key="1">
    <source>
        <dbReference type="EMBL" id="QNP44598.1"/>
    </source>
</evidence>
<organism evidence="1 2">
    <name type="scientific">Sphingomonas daechungensis</name>
    <dbReference type="NCBI Taxonomy" id="1176646"/>
    <lineage>
        <taxon>Bacteria</taxon>
        <taxon>Pseudomonadati</taxon>
        <taxon>Pseudomonadota</taxon>
        <taxon>Alphaproteobacteria</taxon>
        <taxon>Sphingomonadales</taxon>
        <taxon>Sphingomonadaceae</taxon>
        <taxon>Sphingomonas</taxon>
    </lineage>
</organism>
<keyword evidence="2" id="KW-1185">Reference proteome</keyword>
<evidence type="ECO:0000313" key="2">
    <source>
        <dbReference type="Proteomes" id="UP000516134"/>
    </source>
</evidence>
<keyword evidence="1" id="KW-0614">Plasmid</keyword>
<gene>
    <name evidence="1" type="ORF">H9L15_16080</name>
</gene>
<dbReference type="RefSeq" id="WP_187716016.1">
    <property type="nucleotide sequence ID" value="NZ_BAABJC010000001.1"/>
</dbReference>
<dbReference type="InterPro" id="IPR022243">
    <property type="entry name" value="DUF3768"/>
</dbReference>
<accession>A0ABX6TAC8</accession>
<proteinExistence type="predicted"/>
<name>A0ABX6TAC8_9SPHN</name>
<protein>
    <submittedName>
        <fullName evidence="1">DUF3768 domain-containing protein</fullName>
    </submittedName>
</protein>
<dbReference type="Proteomes" id="UP000516134">
    <property type="component" value="Plasmid p_unnamed1"/>
</dbReference>